<evidence type="ECO:0000256" key="2">
    <source>
        <dbReference type="ARBA" id="ARBA00023015"/>
    </source>
</evidence>
<evidence type="ECO:0000256" key="5">
    <source>
        <dbReference type="ARBA" id="ARBA00023242"/>
    </source>
</evidence>
<comment type="subcellular location">
    <subcellularLocation>
        <location evidence="1">Nucleus</location>
    </subcellularLocation>
</comment>
<evidence type="ECO:0000256" key="1">
    <source>
        <dbReference type="ARBA" id="ARBA00004123"/>
    </source>
</evidence>
<evidence type="ECO:0000256" key="4">
    <source>
        <dbReference type="ARBA" id="ARBA00023163"/>
    </source>
</evidence>
<dbReference type="Pfam" id="PF04082">
    <property type="entry name" value="Fungal_trans"/>
    <property type="match status" value="1"/>
</dbReference>
<dbReference type="CDD" id="cd12148">
    <property type="entry name" value="fungal_TF_MHR"/>
    <property type="match status" value="1"/>
</dbReference>
<protein>
    <recommendedName>
        <fullName evidence="7">Xylanolytic transcriptional activator regulatory domain-containing protein</fullName>
    </recommendedName>
</protein>
<comment type="caution">
    <text evidence="8">The sequence shown here is derived from an EMBL/GenBank/DDBJ whole genome shotgun (WGS) entry which is preliminary data.</text>
</comment>
<keyword evidence="2" id="KW-0805">Transcription regulation</keyword>
<proteinExistence type="predicted"/>
<dbReference type="AlphaFoldDB" id="A0AAN6BVG9"/>
<dbReference type="GO" id="GO:0045944">
    <property type="term" value="P:positive regulation of transcription by RNA polymerase II"/>
    <property type="evidence" value="ECO:0007669"/>
    <property type="project" value="TreeGrafter"/>
</dbReference>
<keyword evidence="4" id="KW-0804">Transcription</keyword>
<dbReference type="PANTHER" id="PTHR47540:SF6">
    <property type="entry name" value="ZN(II)2CYS6 TRANSCRIPTION FACTOR (EUROFUNG)"/>
    <property type="match status" value="1"/>
</dbReference>
<dbReference type="GO" id="GO:0006351">
    <property type="term" value="P:DNA-templated transcription"/>
    <property type="evidence" value="ECO:0007669"/>
    <property type="project" value="InterPro"/>
</dbReference>
<dbReference type="EMBL" id="JAAMOD010000426">
    <property type="protein sequence ID" value="KAF5229011.1"/>
    <property type="molecule type" value="Genomic_DNA"/>
</dbReference>
<dbReference type="SMART" id="SM00906">
    <property type="entry name" value="Fungal_trans"/>
    <property type="match status" value="1"/>
</dbReference>
<gene>
    <name evidence="8" type="ORF">FAUST_10700</name>
</gene>
<keyword evidence="5" id="KW-0539">Nucleus</keyword>
<keyword evidence="9" id="KW-1185">Reference proteome</keyword>
<feature type="region of interest" description="Disordered" evidence="6">
    <location>
        <begin position="624"/>
        <end position="645"/>
    </location>
</feature>
<evidence type="ECO:0000256" key="3">
    <source>
        <dbReference type="ARBA" id="ARBA00023125"/>
    </source>
</evidence>
<evidence type="ECO:0000256" key="6">
    <source>
        <dbReference type="SAM" id="MobiDB-lite"/>
    </source>
</evidence>
<sequence>MANLFIEFFCSLLNELKRKAEELDEMQGPAKKTPRPSGSEGFLGPSSTWAYSRHVMVMIRQYVDQETTPEVPLNIDGHAFNIELPRMRQAGALIDIESLPSLDYAIYLTNTVKFHIAQTYHIFEESHFMRGLLSLYNDGPPPLTSDNRMWYIQYFLVMAMGKGLLTRGMSKAGSPGSEYFLRAMELFPDASGLYQDPILSIEVCCGLALYLQAVDHRNSAYVYLGLGLRIALSQGLHRDIVGEFSDDAEVDRYRNAWWTLYILDRKFSSLMGAPSSVQDSDISVPVPGQLAGSRKSNALDMHIKLSRLIAKVLNTVYGIDGRLDDSLPKNTLTILKELAALASEWNSYPDLKLDGQGPVSRVSATLNLCYHQCIVLATRPVLMCLLRDKLELDRRESRSTFEIAEPIKALLKACYDSAHKSLRILATLQTQDLLELFLPFDLDHAFSAGFVLALISTVQPFSEAMCDSCFDATINILDTLIAGGNLPACFRRQEMERLHDMLHLIKQRERIPPHPNVDQIPGFDSHRGEQGISPTQLLAVTNMLDSQPSFDLDFETQPVNNHSDYPSMAQTPSLLPNAVQNAPDGSCHAPITTDALQAMPDNSITFPRTKTIEDPMGSTKVTINVTGTDDMSTNNMSISDMSTNNMSISDMSTNVELIRDRVTQHLAQHPHTDIHKVHAEYMTTAERIRTLQKLQKVNNREIENYSPETGDIYSRRKLRVTKAKLRVSLNAEKERCRVLSEKIETEKQLCSILTASREIWNVLVRNENESVRW</sequence>
<evidence type="ECO:0000313" key="9">
    <source>
        <dbReference type="Proteomes" id="UP000537989"/>
    </source>
</evidence>
<dbReference type="InterPro" id="IPR051711">
    <property type="entry name" value="Stress_Response_Reg"/>
</dbReference>
<keyword evidence="3" id="KW-0238">DNA-binding</keyword>
<dbReference type="GO" id="GO:0005634">
    <property type="term" value="C:nucleus"/>
    <property type="evidence" value="ECO:0007669"/>
    <property type="project" value="UniProtKB-SubCell"/>
</dbReference>
<accession>A0AAN6BVG9</accession>
<feature type="domain" description="Xylanolytic transcriptional activator regulatory" evidence="7">
    <location>
        <begin position="220"/>
        <end position="293"/>
    </location>
</feature>
<dbReference type="PANTHER" id="PTHR47540">
    <property type="entry name" value="THIAMINE REPRESSIBLE GENES REGULATORY PROTEIN THI5"/>
    <property type="match status" value="1"/>
</dbReference>
<dbReference type="GO" id="GO:0043565">
    <property type="term" value="F:sequence-specific DNA binding"/>
    <property type="evidence" value="ECO:0007669"/>
    <property type="project" value="TreeGrafter"/>
</dbReference>
<evidence type="ECO:0000313" key="8">
    <source>
        <dbReference type="EMBL" id="KAF5229011.1"/>
    </source>
</evidence>
<evidence type="ECO:0000259" key="7">
    <source>
        <dbReference type="SMART" id="SM00906"/>
    </source>
</evidence>
<dbReference type="InterPro" id="IPR007219">
    <property type="entry name" value="XnlR_reg_dom"/>
</dbReference>
<dbReference type="Proteomes" id="UP000537989">
    <property type="component" value="Unassembled WGS sequence"/>
</dbReference>
<organism evidence="8 9">
    <name type="scientific">Fusarium austroamericanum</name>
    <dbReference type="NCBI Taxonomy" id="282268"/>
    <lineage>
        <taxon>Eukaryota</taxon>
        <taxon>Fungi</taxon>
        <taxon>Dikarya</taxon>
        <taxon>Ascomycota</taxon>
        <taxon>Pezizomycotina</taxon>
        <taxon>Sordariomycetes</taxon>
        <taxon>Hypocreomycetidae</taxon>
        <taxon>Hypocreales</taxon>
        <taxon>Nectriaceae</taxon>
        <taxon>Fusarium</taxon>
    </lineage>
</organism>
<reference evidence="8 9" key="1">
    <citation type="submission" date="2020-02" db="EMBL/GenBank/DDBJ databases">
        <title>Identification and distribution of gene clusters putatively required for synthesis of sphingolipid metabolism inhibitors in phylogenetically diverse species of the filamentous fungus Fusarium.</title>
        <authorList>
            <person name="Kim H.-S."/>
            <person name="Busman M."/>
            <person name="Brown D.W."/>
            <person name="Divon H."/>
            <person name="Uhlig S."/>
            <person name="Proctor R.H."/>
        </authorList>
    </citation>
    <scope>NUCLEOTIDE SEQUENCE [LARGE SCALE GENOMIC DNA]</scope>
    <source>
        <strain evidence="8 9">NRRL 2903</strain>
    </source>
</reference>
<dbReference type="GO" id="GO:0008270">
    <property type="term" value="F:zinc ion binding"/>
    <property type="evidence" value="ECO:0007669"/>
    <property type="project" value="InterPro"/>
</dbReference>
<name>A0AAN6BVG9_FUSAU</name>